<gene>
    <name evidence="1" type="ORF">TRL7639_03839</name>
</gene>
<dbReference type="InterPro" id="IPR032466">
    <property type="entry name" value="Metal_Hydrolase"/>
</dbReference>
<evidence type="ECO:0000313" key="1">
    <source>
        <dbReference type="EMBL" id="SLN66989.1"/>
    </source>
</evidence>
<dbReference type="PROSITE" id="PS51365">
    <property type="entry name" value="RENAL_DIPEPTIDASE_2"/>
    <property type="match status" value="1"/>
</dbReference>
<dbReference type="InterPro" id="IPR008257">
    <property type="entry name" value="Pept_M19"/>
</dbReference>
<dbReference type="PANTHER" id="PTHR10443:SF12">
    <property type="entry name" value="DIPEPTIDASE"/>
    <property type="match status" value="1"/>
</dbReference>
<dbReference type="CDD" id="cd01301">
    <property type="entry name" value="rDP_like"/>
    <property type="match status" value="1"/>
</dbReference>
<sequence>MQLQRPYIFDGHNDVLSRMLSKSPSSYQEAFAHGWDGHIDVLKAEAGGLGAGFFAVFVSSGDLGGSILDLMQGAEYDLPLPSPLQQAEAETIAWQQVEILKTLEAYGLINICTSVAQINDSVAGGTMAAILHMEGAEAIGPDLAQLDALYAAGLRSLGLVWSRPTIFGEGVPFRFPSTSDIGGGLTGAGRDLVRRCNSLGIMLDVSHLNEAGFWDLAATTGAPIVATHSNAHAICPHSRNLTDKQLAAIAESGGVVGLNYATAMLRADGRMVADTPVSQMIRHLEHLLGFLGEDGVALGSDFDGATVPEAIGDAGGLDVLRSAMKDAGFGTELIHKICHRNWLNVLARTWHS</sequence>
<keyword evidence="2" id="KW-1185">Reference proteome</keyword>
<dbReference type="Gene3D" id="3.20.20.140">
    <property type="entry name" value="Metal-dependent hydrolases"/>
    <property type="match status" value="1"/>
</dbReference>
<dbReference type="InterPro" id="IPR000180">
    <property type="entry name" value="Dipep_AS"/>
</dbReference>
<organism evidence="1 2">
    <name type="scientific">Falsiruegeria litorea R37</name>
    <dbReference type="NCBI Taxonomy" id="1200284"/>
    <lineage>
        <taxon>Bacteria</taxon>
        <taxon>Pseudomonadati</taxon>
        <taxon>Pseudomonadota</taxon>
        <taxon>Alphaproteobacteria</taxon>
        <taxon>Rhodobacterales</taxon>
        <taxon>Roseobacteraceae</taxon>
        <taxon>Falsiruegeria</taxon>
    </lineage>
</organism>
<dbReference type="Pfam" id="PF01244">
    <property type="entry name" value="Peptidase_M19"/>
    <property type="match status" value="1"/>
</dbReference>
<dbReference type="AlphaFoldDB" id="A0A1Y5TMF3"/>
<dbReference type="GO" id="GO:0070573">
    <property type="term" value="F:metallodipeptidase activity"/>
    <property type="evidence" value="ECO:0007669"/>
    <property type="project" value="InterPro"/>
</dbReference>
<accession>A0A1Y5TMF3</accession>
<dbReference type="PANTHER" id="PTHR10443">
    <property type="entry name" value="MICROSOMAL DIPEPTIDASE"/>
    <property type="match status" value="1"/>
</dbReference>
<evidence type="ECO:0000313" key="2">
    <source>
        <dbReference type="Proteomes" id="UP000193077"/>
    </source>
</evidence>
<dbReference type="OrthoDB" id="9804920at2"/>
<dbReference type="RefSeq" id="WP_085797624.1">
    <property type="nucleotide sequence ID" value="NZ_FWFO01000004.1"/>
</dbReference>
<dbReference type="EMBL" id="FWFO01000004">
    <property type="protein sequence ID" value="SLN66989.1"/>
    <property type="molecule type" value="Genomic_DNA"/>
</dbReference>
<dbReference type="GO" id="GO:0006508">
    <property type="term" value="P:proteolysis"/>
    <property type="evidence" value="ECO:0007669"/>
    <property type="project" value="InterPro"/>
</dbReference>
<name>A0A1Y5TMF3_9RHOB</name>
<dbReference type="SUPFAM" id="SSF51556">
    <property type="entry name" value="Metallo-dependent hydrolases"/>
    <property type="match status" value="1"/>
</dbReference>
<dbReference type="Proteomes" id="UP000193077">
    <property type="component" value="Unassembled WGS sequence"/>
</dbReference>
<dbReference type="PROSITE" id="PS00869">
    <property type="entry name" value="RENAL_DIPEPTIDASE_1"/>
    <property type="match status" value="1"/>
</dbReference>
<reference evidence="1 2" key="1">
    <citation type="submission" date="2017-03" db="EMBL/GenBank/DDBJ databases">
        <authorList>
            <person name="Afonso C.L."/>
            <person name="Miller P.J."/>
            <person name="Scott M.A."/>
            <person name="Spackman E."/>
            <person name="Goraichik I."/>
            <person name="Dimitrov K.M."/>
            <person name="Suarez D.L."/>
            <person name="Swayne D.E."/>
        </authorList>
    </citation>
    <scope>NUCLEOTIDE SEQUENCE [LARGE SCALE GENOMIC DNA]</scope>
    <source>
        <strain evidence="1 2">CECT 7639</strain>
    </source>
</reference>
<protein>
    <submittedName>
        <fullName evidence="1">Membrane dipeptidase (Peptidase family M19)</fullName>
    </submittedName>
</protein>
<proteinExistence type="predicted"/>